<evidence type="ECO:0000259" key="2">
    <source>
        <dbReference type="Pfam" id="PF02190"/>
    </source>
</evidence>
<evidence type="ECO:0000313" key="4">
    <source>
        <dbReference type="Proteomes" id="UP001497444"/>
    </source>
</evidence>
<proteinExistence type="predicted"/>
<organism evidence="3 4">
    <name type="scientific">Sphagnum jensenii</name>
    <dbReference type="NCBI Taxonomy" id="128206"/>
    <lineage>
        <taxon>Eukaryota</taxon>
        <taxon>Viridiplantae</taxon>
        <taxon>Streptophyta</taxon>
        <taxon>Embryophyta</taxon>
        <taxon>Bryophyta</taxon>
        <taxon>Sphagnophytina</taxon>
        <taxon>Sphagnopsida</taxon>
        <taxon>Sphagnales</taxon>
        <taxon>Sphagnaceae</taxon>
        <taxon>Sphagnum</taxon>
    </lineage>
</organism>
<dbReference type="PANTHER" id="PTHR46732">
    <property type="entry name" value="ATP-DEPENDENT PROTEASE LA (LON) DOMAIN PROTEIN"/>
    <property type="match status" value="1"/>
</dbReference>
<dbReference type="Pfam" id="PF02190">
    <property type="entry name" value="LON_substr_bdg"/>
    <property type="match status" value="1"/>
</dbReference>
<evidence type="ECO:0000256" key="1">
    <source>
        <dbReference type="SAM" id="MobiDB-lite"/>
    </source>
</evidence>
<feature type="region of interest" description="Disordered" evidence="1">
    <location>
        <begin position="159"/>
        <end position="186"/>
    </location>
</feature>
<dbReference type="EMBL" id="OZ020096">
    <property type="protein sequence ID" value="CAK9254568.1"/>
    <property type="molecule type" value="Genomic_DNA"/>
</dbReference>
<dbReference type="PANTHER" id="PTHR46732:SF5">
    <property type="entry name" value="ATP-DEPENDENT PROTEASE LA (LON) DOMAIN PROTEIN"/>
    <property type="match status" value="1"/>
</dbReference>
<name>A0ABP0VJH0_9BRYO</name>
<reference evidence="3 4" key="1">
    <citation type="submission" date="2024-02" db="EMBL/GenBank/DDBJ databases">
        <authorList>
            <consortium name="ELIXIR-Norway"/>
            <consortium name="Elixir Norway"/>
        </authorList>
    </citation>
    <scope>NUCLEOTIDE SEQUENCE [LARGE SCALE GENOMIC DNA]</scope>
</reference>
<dbReference type="Gene3D" id="2.30.130.40">
    <property type="entry name" value="LON domain-like"/>
    <property type="match status" value="1"/>
</dbReference>
<protein>
    <recommendedName>
        <fullName evidence="2">Lon N-terminal domain-containing protein</fullName>
    </recommendedName>
</protein>
<accession>A0ABP0VJH0</accession>
<dbReference type="Proteomes" id="UP001497444">
    <property type="component" value="Chromosome 1"/>
</dbReference>
<sequence length="505" mass="56283">MMASSSFCCHFQGAPFFTPICVPHNCANNQKHFRSTSVSRGWWHGSQDPALLQQQPGSDIHANHSFSSPHTRKQKNSFFVAKPKPKPKSKPIQFLLLPLLCSLKTGRPQFSYQALPPIGLDYVTRHSSSTATRIWKTGPLLSKEGLNFQAHNFVPQNATAAGSSGFGNEDEAEEEDRDSGDPYSSSSDEFGIHLCIFPLQSAGLPTSSGRLHVYESHYVQMFEVVMEVAKAEQNIAKFGMLLDAKALDCHNSRDDNDLSGRQQSNNQLIGCCCHVESISDHAGHEGIVVNYRCINRFYVKDVKLDKPFHVVRVEWLKDYPPHVLGGSSTQIRQDHLEREVWRVLSSVAAITAKLESASSKSEVMKSSKVLYNWLPAQVRQFAPLPSWTRPTFAPNQHVAKDVAIWRQNSLRNAGDNPATAVPSSYDDEEANPYWYAREKLVKLIRQEAFSFAAATTVEAGPEEISALLHTCDTSTRLSWVLDAVQPYLAKLEAQNSLLEAMGTMH</sequence>
<feature type="domain" description="Lon N-terminal" evidence="2">
    <location>
        <begin position="194"/>
        <end position="483"/>
    </location>
</feature>
<dbReference type="InterPro" id="IPR003111">
    <property type="entry name" value="Lon_prtase_N"/>
</dbReference>
<dbReference type="SUPFAM" id="SSF88697">
    <property type="entry name" value="PUA domain-like"/>
    <property type="match status" value="1"/>
</dbReference>
<feature type="compositionally biased region" description="Acidic residues" evidence="1">
    <location>
        <begin position="168"/>
        <end position="178"/>
    </location>
</feature>
<dbReference type="InterPro" id="IPR015947">
    <property type="entry name" value="PUA-like_sf"/>
</dbReference>
<keyword evidence="4" id="KW-1185">Reference proteome</keyword>
<gene>
    <name evidence="3" type="ORF">CSSPJE1EN1_LOCUS46</name>
</gene>
<dbReference type="InterPro" id="IPR046336">
    <property type="entry name" value="Lon_prtase_N_sf"/>
</dbReference>
<evidence type="ECO:0000313" key="3">
    <source>
        <dbReference type="EMBL" id="CAK9254568.1"/>
    </source>
</evidence>